<protein>
    <submittedName>
        <fullName evidence="2">MFS transporter</fullName>
    </submittedName>
</protein>
<feature type="transmembrane region" description="Helical" evidence="1">
    <location>
        <begin position="104"/>
        <end position="122"/>
    </location>
</feature>
<gene>
    <name evidence="2" type="ORF">IV02_28935</name>
</gene>
<dbReference type="AlphaFoldDB" id="A0A085UMQ7"/>
<proteinExistence type="predicted"/>
<evidence type="ECO:0000256" key="1">
    <source>
        <dbReference type="SAM" id="Phobius"/>
    </source>
</evidence>
<dbReference type="EMBL" id="JPQT01000163">
    <property type="protein sequence ID" value="KFE44470.1"/>
    <property type="molecule type" value="Genomic_DNA"/>
</dbReference>
<keyword evidence="1" id="KW-0472">Membrane</keyword>
<name>A0A085UMQ7_PSESX</name>
<keyword evidence="1" id="KW-1133">Transmembrane helix</keyword>
<feature type="transmembrane region" description="Helical" evidence="1">
    <location>
        <begin position="74"/>
        <end position="92"/>
    </location>
</feature>
<evidence type="ECO:0000313" key="2">
    <source>
        <dbReference type="EMBL" id="KFE44470.1"/>
    </source>
</evidence>
<dbReference type="RefSeq" id="WP_044901636.1">
    <property type="nucleotide sequence ID" value="NZ_JPQT01000163.1"/>
</dbReference>
<keyword evidence="1" id="KW-0812">Transmembrane</keyword>
<comment type="caution">
    <text evidence="2">The sequence shown here is derived from an EMBL/GenBank/DDBJ whole genome shotgun (WGS) entry which is preliminary data.</text>
</comment>
<accession>A0A085UMQ7</accession>
<dbReference type="PATRIC" id="fig|317.174.peg.5905"/>
<feature type="transmembrane region" description="Helical" evidence="1">
    <location>
        <begin position="38"/>
        <end position="62"/>
    </location>
</feature>
<sequence>MIWQLAQTLWVGGLVLLHLALLTVLDQTGLAPLLIHEFANFSGAVLVGFAAVCAMLQMAVLVSAEGVSSAWSDLRGQLLLIALLASASYFALRYWLPDALHLQLMSYLVLGLSGLLLVLQPVPGRSNRAR</sequence>
<evidence type="ECO:0000313" key="3">
    <source>
        <dbReference type="Proteomes" id="UP000028643"/>
    </source>
</evidence>
<reference evidence="2 3" key="1">
    <citation type="submission" date="2014-07" db="EMBL/GenBank/DDBJ databases">
        <title>Draft Genome Sequences of Environmental Pseudomonas syringae strains.</title>
        <authorList>
            <person name="Baltrus D.A."/>
            <person name="Berge O."/>
            <person name="Morris C."/>
        </authorList>
    </citation>
    <scope>NUCLEOTIDE SEQUENCE [LARGE SCALE GENOMIC DNA]</scope>
    <source>
        <strain evidence="2 3">CEB003</strain>
    </source>
</reference>
<organism evidence="2 3">
    <name type="scientific">Pseudomonas syringae</name>
    <dbReference type="NCBI Taxonomy" id="317"/>
    <lineage>
        <taxon>Bacteria</taxon>
        <taxon>Pseudomonadati</taxon>
        <taxon>Pseudomonadota</taxon>
        <taxon>Gammaproteobacteria</taxon>
        <taxon>Pseudomonadales</taxon>
        <taxon>Pseudomonadaceae</taxon>
        <taxon>Pseudomonas</taxon>
    </lineage>
</organism>
<dbReference type="Proteomes" id="UP000028643">
    <property type="component" value="Unassembled WGS sequence"/>
</dbReference>